<comment type="similarity">
    <text evidence="1">Belongs to the thiolase-like superfamily. Chalcone/stilbene synthases family.</text>
</comment>
<feature type="domain" description="FAE" evidence="6">
    <location>
        <begin position="125"/>
        <end position="405"/>
    </location>
</feature>
<evidence type="ECO:0000313" key="8">
    <source>
        <dbReference type="EMBL" id="KAK2956280.1"/>
    </source>
</evidence>
<feature type="region of interest" description="Disordered" evidence="4">
    <location>
        <begin position="1"/>
        <end position="20"/>
    </location>
</feature>
<dbReference type="Pfam" id="PF08392">
    <property type="entry name" value="FAE1_CUT1_RppA"/>
    <property type="match status" value="1"/>
</dbReference>
<keyword evidence="5" id="KW-0812">Transmembrane</keyword>
<evidence type="ECO:0000256" key="1">
    <source>
        <dbReference type="ARBA" id="ARBA00005531"/>
    </source>
</evidence>
<dbReference type="InterPro" id="IPR012392">
    <property type="entry name" value="3-ktacl-CoA_syn"/>
</dbReference>
<keyword evidence="9" id="KW-1185">Reference proteome</keyword>
<dbReference type="EC" id="2.3.1.199" evidence="2"/>
<dbReference type="InterPro" id="IPR013601">
    <property type="entry name" value="FAE1_typ3_polyketide_synth"/>
</dbReference>
<dbReference type="PANTHER" id="PTHR31561">
    <property type="entry name" value="3-KETOACYL-COA SYNTHASE"/>
    <property type="match status" value="1"/>
</dbReference>
<proteinExistence type="inferred from homology"/>
<dbReference type="InterPro" id="IPR016039">
    <property type="entry name" value="Thiolase-like"/>
</dbReference>
<keyword evidence="5" id="KW-0472">Membrane</keyword>
<feature type="transmembrane region" description="Helical" evidence="5">
    <location>
        <begin position="106"/>
        <end position="124"/>
    </location>
</feature>
<organism evidence="8 9">
    <name type="scientific">Blattamonas nauphoetae</name>
    <dbReference type="NCBI Taxonomy" id="2049346"/>
    <lineage>
        <taxon>Eukaryota</taxon>
        <taxon>Metamonada</taxon>
        <taxon>Preaxostyla</taxon>
        <taxon>Oxymonadida</taxon>
        <taxon>Blattamonas</taxon>
    </lineage>
</organism>
<feature type="domain" description="Beta-ketoacyl-[acyl-carrier-protein] synthase III C-terminal" evidence="7">
    <location>
        <begin position="429"/>
        <end position="508"/>
    </location>
</feature>
<keyword evidence="8" id="KW-0012">Acyltransferase</keyword>
<evidence type="ECO:0000256" key="2">
    <source>
        <dbReference type="ARBA" id="ARBA00012307"/>
    </source>
</evidence>
<evidence type="ECO:0000256" key="4">
    <source>
        <dbReference type="SAM" id="MobiDB-lite"/>
    </source>
</evidence>
<dbReference type="InterPro" id="IPR013747">
    <property type="entry name" value="ACP_syn_III_C"/>
</dbReference>
<evidence type="ECO:0000256" key="3">
    <source>
        <dbReference type="ARBA" id="ARBA00022679"/>
    </source>
</evidence>
<evidence type="ECO:0000256" key="5">
    <source>
        <dbReference type="SAM" id="Phobius"/>
    </source>
</evidence>
<dbReference type="SUPFAM" id="SSF53901">
    <property type="entry name" value="Thiolase-like"/>
    <property type="match status" value="2"/>
</dbReference>
<dbReference type="Pfam" id="PF08541">
    <property type="entry name" value="ACP_syn_III_C"/>
    <property type="match status" value="1"/>
</dbReference>
<keyword evidence="3 8" id="KW-0808">Transferase</keyword>
<evidence type="ECO:0000313" key="9">
    <source>
        <dbReference type="Proteomes" id="UP001281761"/>
    </source>
</evidence>
<evidence type="ECO:0000259" key="6">
    <source>
        <dbReference type="Pfam" id="PF08392"/>
    </source>
</evidence>
<comment type="caution">
    <text evidence="8">The sequence shown here is derived from an EMBL/GenBank/DDBJ whole genome shotgun (WGS) entry which is preliminary data.</text>
</comment>
<protein>
    <recommendedName>
        <fullName evidence="2">very-long-chain 3-oxoacyl-CoA synthase</fullName>
        <ecNumber evidence="2">2.3.1.199</ecNumber>
    </recommendedName>
</protein>
<keyword evidence="5" id="KW-1133">Transmembrane helix</keyword>
<reference evidence="8 9" key="1">
    <citation type="journal article" date="2022" name="bioRxiv">
        <title>Genomics of Preaxostyla Flagellates Illuminates Evolutionary Transitions and the Path Towards Mitochondrial Loss.</title>
        <authorList>
            <person name="Novak L.V.F."/>
            <person name="Treitli S.C."/>
            <person name="Pyrih J."/>
            <person name="Halakuc P."/>
            <person name="Pipaliya S.V."/>
            <person name="Vacek V."/>
            <person name="Brzon O."/>
            <person name="Soukal P."/>
            <person name="Eme L."/>
            <person name="Dacks J.B."/>
            <person name="Karnkowska A."/>
            <person name="Elias M."/>
            <person name="Hampl V."/>
        </authorList>
    </citation>
    <scope>NUCLEOTIDE SEQUENCE [LARGE SCALE GENOMIC DNA]</scope>
    <source>
        <strain evidence="8">NAU3</strain>
        <tissue evidence="8">Gut</tissue>
    </source>
</reference>
<dbReference type="EMBL" id="JARBJD010000058">
    <property type="protein sequence ID" value="KAK2956280.1"/>
    <property type="molecule type" value="Genomic_DNA"/>
</dbReference>
<dbReference type="Proteomes" id="UP001281761">
    <property type="component" value="Unassembled WGS sequence"/>
</dbReference>
<gene>
    <name evidence="8" type="ORF">BLNAU_8844</name>
</gene>
<sequence length="585" mass="66265">MENESLLHRPRPLQPHQEQHDGNEITDNILFPAASPSLFDPDYIPTRTKPSLRTFDESDWAILVLILSIVFCIGVRWHFAPISFTALFWPGETVKSIGSLVQSHNFAVFLTFLVLIMVTTWSVLRHGRSVYVLDHICWQPPNHAKVPHDLFIQKATASGAFSEESLNFQKFLLNHNGLSDETYLPPLCFDPHHPLRSAIDEATTGIFSALDLLFSEHASFDPRRDLDLLIVSCASFTVQPSICARIANRYKLKPSHRAYELSGMGASGGMLGIDLANEIMLSRDNLHAVVVSTDNCCSNFYFGDQHDYLVANTMWRWGVSAALLSNTSKSRQTARYKLLKSIRTNCAFNDSCFSSIQNEEDEFGQVGLRLSRTLRKPMGVALRMNINQLCPYIIGAQDQLLMTLNRMLSLFSNAPQRKKRYTINFTKYINHFCIHAGGLKLIADIKHNLHLNDEQISPPLSTLFRYGLLSGSSQWYQLALLERKKKINRGDKIWQLSYGSGFVVVSATWLALKGSEREPLGQVWPEALEDPEYDYVKAYREWSAQVQRSNSVHPESHESSSLSMYINEPDVRLRNSDGIILIPVS</sequence>
<dbReference type="Gene3D" id="3.40.47.10">
    <property type="match status" value="1"/>
</dbReference>
<evidence type="ECO:0000259" key="7">
    <source>
        <dbReference type="Pfam" id="PF08541"/>
    </source>
</evidence>
<accession>A0ABQ9XXS3</accession>
<feature type="transmembrane region" description="Helical" evidence="5">
    <location>
        <begin position="60"/>
        <end position="79"/>
    </location>
</feature>
<name>A0ABQ9XXS3_9EUKA</name>
<dbReference type="GO" id="GO:0009922">
    <property type="term" value="F:fatty acid elongase activity"/>
    <property type="evidence" value="ECO:0007669"/>
    <property type="project" value="UniProtKB-EC"/>
</dbReference>